<evidence type="ECO:0000313" key="2">
    <source>
        <dbReference type="Proteomes" id="UP000830768"/>
    </source>
</evidence>
<reference evidence="1" key="1">
    <citation type="submission" date="2021-11" db="EMBL/GenBank/DDBJ databases">
        <title>Fusarium solani-melongenae Genome sequencing and assembly.</title>
        <authorList>
            <person name="Xie S."/>
            <person name="Huang L."/>
            <person name="Zhang X."/>
        </authorList>
    </citation>
    <scope>NUCLEOTIDE SEQUENCE</scope>
    <source>
        <strain evidence="1">CRI 24-3</strain>
    </source>
</reference>
<name>A0ACD3ZIH0_FUSSC</name>
<dbReference type="EMBL" id="CP090038">
    <property type="protein sequence ID" value="UPL00738.1"/>
    <property type="molecule type" value="Genomic_DNA"/>
</dbReference>
<protein>
    <submittedName>
        <fullName evidence="1">Uncharacterized protein</fullName>
    </submittedName>
</protein>
<keyword evidence="2" id="KW-1185">Reference proteome</keyword>
<sequence>MIMQDPRFEQRKLFWPQNLQSVNCPESQTVTPAPCKKRSHRSDHETRTTTQSNMADSKTSSEPKREMKVLALGLPRTGSASIAEALEMLGYQNVHHGMKAIDKLDDWKVINRAADATFPVLPTYTGKPFSREEWDELYGTCEAGTDMAALFAMQLVKVYPEAKVILVIRDFDKWYASYSGIFDQVWSFPADLAVNYAEPLIGSETGQAARKAILGFFEAKNVDEARKNVRMVYDRHYRELKEMVPPENLLVYRMGEGWGPICEFLGKPIPDAEFPRVNEGAEFRARLSEKIKSHIVEGLKAAMPWFVGAVAVGAGVTVVAKRARLI</sequence>
<proteinExistence type="predicted"/>
<organism evidence="1 2">
    <name type="scientific">Fusarium solani subsp. cucurbitae</name>
    <name type="common">Neocosmosporum cucurbitae</name>
    <dbReference type="NCBI Taxonomy" id="2747967"/>
    <lineage>
        <taxon>Eukaryota</taxon>
        <taxon>Fungi</taxon>
        <taxon>Dikarya</taxon>
        <taxon>Ascomycota</taxon>
        <taxon>Pezizomycotina</taxon>
        <taxon>Sordariomycetes</taxon>
        <taxon>Hypocreomycetidae</taxon>
        <taxon>Hypocreales</taxon>
        <taxon>Nectriaceae</taxon>
        <taxon>Fusarium</taxon>
        <taxon>Fusarium solani species complex</taxon>
    </lineage>
</organism>
<gene>
    <name evidence="1" type="ORF">LCI18_011672</name>
</gene>
<dbReference type="Proteomes" id="UP000830768">
    <property type="component" value="Chromosome 10"/>
</dbReference>
<accession>A0ACD3ZIH0</accession>
<evidence type="ECO:0000313" key="1">
    <source>
        <dbReference type="EMBL" id="UPL00738.1"/>
    </source>
</evidence>